<dbReference type="EMBL" id="WIVT01000001">
    <property type="protein sequence ID" value="MQU14905.1"/>
    <property type="molecule type" value="Genomic_DNA"/>
</dbReference>
<keyword evidence="14" id="KW-1185">Reference proteome</keyword>
<evidence type="ECO:0000313" key="9">
    <source>
        <dbReference type="EMBL" id="MQT78790.1"/>
    </source>
</evidence>
<comment type="caution">
    <text evidence="9">The sequence shown here is derived from an EMBL/GenBank/DDBJ whole genome shotgun (WGS) entry which is preliminary data.</text>
</comment>
<feature type="transmembrane region" description="Helical" evidence="6">
    <location>
        <begin position="140"/>
        <end position="160"/>
    </location>
</feature>
<dbReference type="GO" id="GO:0022857">
    <property type="term" value="F:transmembrane transporter activity"/>
    <property type="evidence" value="ECO:0007669"/>
    <property type="project" value="InterPro"/>
</dbReference>
<feature type="transmembrane region" description="Helical" evidence="6">
    <location>
        <begin position="49"/>
        <end position="69"/>
    </location>
</feature>
<protein>
    <submittedName>
        <fullName evidence="9">MFS transporter</fullName>
    </submittedName>
</protein>
<feature type="transmembrane region" description="Helical" evidence="6">
    <location>
        <begin position="106"/>
        <end position="128"/>
    </location>
</feature>
<comment type="subcellular location">
    <subcellularLocation>
        <location evidence="1">Cell membrane</location>
        <topology evidence="1">Multi-pass membrane protein</topology>
    </subcellularLocation>
</comment>
<evidence type="ECO:0000256" key="5">
    <source>
        <dbReference type="ARBA" id="ARBA00023136"/>
    </source>
</evidence>
<feature type="transmembrane region" description="Helical" evidence="6">
    <location>
        <begin position="275"/>
        <end position="295"/>
    </location>
</feature>
<evidence type="ECO:0000313" key="8">
    <source>
        <dbReference type="EMBL" id="MQT26377.1"/>
    </source>
</evidence>
<keyword evidence="3 6" id="KW-0812">Transmembrane</keyword>
<keyword evidence="5 6" id="KW-0472">Membrane</keyword>
<evidence type="ECO:0000256" key="6">
    <source>
        <dbReference type="SAM" id="Phobius"/>
    </source>
</evidence>
<dbReference type="Gene3D" id="1.20.1250.20">
    <property type="entry name" value="MFS general substrate transporter like domains"/>
    <property type="match status" value="2"/>
</dbReference>
<dbReference type="SUPFAM" id="SSF103473">
    <property type="entry name" value="MFS general substrate transporter"/>
    <property type="match status" value="1"/>
</dbReference>
<evidence type="ECO:0000313" key="11">
    <source>
        <dbReference type="EMBL" id="MQU27172.1"/>
    </source>
</evidence>
<evidence type="ECO:0000256" key="3">
    <source>
        <dbReference type="ARBA" id="ARBA00022692"/>
    </source>
</evidence>
<evidence type="ECO:0000256" key="4">
    <source>
        <dbReference type="ARBA" id="ARBA00022989"/>
    </source>
</evidence>
<evidence type="ECO:0000313" key="14">
    <source>
        <dbReference type="Proteomes" id="UP000713985"/>
    </source>
</evidence>
<dbReference type="OrthoDB" id="6813348at2"/>
<evidence type="ECO:0000256" key="2">
    <source>
        <dbReference type="ARBA" id="ARBA00022475"/>
    </source>
</evidence>
<dbReference type="EMBL" id="WIWP01000015">
    <property type="protein sequence ID" value="MQT26377.1"/>
    <property type="molecule type" value="Genomic_DNA"/>
</dbReference>
<proteinExistence type="predicted"/>
<dbReference type="InterPro" id="IPR020846">
    <property type="entry name" value="MFS_dom"/>
</dbReference>
<dbReference type="Proteomes" id="UP000713985">
    <property type="component" value="Unassembled WGS sequence"/>
</dbReference>
<dbReference type="AlphaFoldDB" id="A0A6A7YUA6"/>
<evidence type="ECO:0000313" key="12">
    <source>
        <dbReference type="Proteomes" id="UP000437970"/>
    </source>
</evidence>
<evidence type="ECO:0000256" key="1">
    <source>
        <dbReference type="ARBA" id="ARBA00004651"/>
    </source>
</evidence>
<name>A0A6A7YUA6_9PSED</name>
<reference evidence="12 13" key="1">
    <citation type="submission" date="2019-10" db="EMBL/GenBank/DDBJ databases">
        <title>Evaluation of single-gene subtyping targets for Pseudomonas.</title>
        <authorList>
            <person name="Reichler S.J."/>
            <person name="Orsi R.H."/>
            <person name="Wiedmann M."/>
            <person name="Martin N.H."/>
            <person name="Murphy S.I."/>
        </authorList>
    </citation>
    <scope>NUCLEOTIDE SEQUENCE</scope>
    <source>
        <strain evidence="8 14">FSL R10-0802</strain>
        <strain evidence="10 13">FSL R10-1594</strain>
        <strain evidence="11 12">FSL R10-1984</strain>
        <strain evidence="9">FSL R10-2339</strain>
    </source>
</reference>
<feature type="domain" description="Major facilitator superfamily (MFS) profile" evidence="7">
    <location>
        <begin position="10"/>
        <end position="388"/>
    </location>
</feature>
<evidence type="ECO:0000313" key="13">
    <source>
        <dbReference type="Proteomes" id="UP000443000"/>
    </source>
</evidence>
<dbReference type="Proteomes" id="UP000437970">
    <property type="component" value="Unassembled WGS sequence"/>
</dbReference>
<dbReference type="Pfam" id="PF07690">
    <property type="entry name" value="MFS_1"/>
    <property type="match status" value="1"/>
</dbReference>
<evidence type="ECO:0000313" key="10">
    <source>
        <dbReference type="EMBL" id="MQU14905.1"/>
    </source>
</evidence>
<dbReference type="InterPro" id="IPR036259">
    <property type="entry name" value="MFS_trans_sf"/>
</dbReference>
<feature type="transmembrane region" description="Helical" evidence="6">
    <location>
        <begin position="81"/>
        <end position="100"/>
    </location>
</feature>
<feature type="transmembrane region" description="Helical" evidence="6">
    <location>
        <begin position="206"/>
        <end position="225"/>
    </location>
</feature>
<dbReference type="GO" id="GO:0005886">
    <property type="term" value="C:plasma membrane"/>
    <property type="evidence" value="ECO:0007669"/>
    <property type="project" value="UniProtKB-SubCell"/>
</dbReference>
<feature type="transmembrane region" description="Helical" evidence="6">
    <location>
        <begin position="364"/>
        <end position="384"/>
    </location>
</feature>
<feature type="transmembrane region" description="Helical" evidence="6">
    <location>
        <begin position="248"/>
        <end position="268"/>
    </location>
</feature>
<dbReference type="Proteomes" id="UP000443000">
    <property type="component" value="Unassembled WGS sequence"/>
</dbReference>
<feature type="transmembrane region" description="Helical" evidence="6">
    <location>
        <begin position="334"/>
        <end position="352"/>
    </location>
</feature>
<dbReference type="PANTHER" id="PTHR43124">
    <property type="entry name" value="PURINE EFFLUX PUMP PBUE"/>
    <property type="match status" value="1"/>
</dbReference>
<feature type="transmembrane region" description="Helical" evidence="6">
    <location>
        <begin position="12"/>
        <end position="37"/>
    </location>
</feature>
<keyword evidence="4 6" id="KW-1133">Transmembrane helix</keyword>
<gene>
    <name evidence="10" type="ORF">GHN41_00405</name>
    <name evidence="9" type="ORF">GHN86_01715</name>
    <name evidence="8" type="ORF">GHN94_11115</name>
    <name evidence="11" type="ORF">GHO29_11805</name>
</gene>
<dbReference type="EMBL" id="WIWC01000002">
    <property type="protein sequence ID" value="MQT78790.1"/>
    <property type="molecule type" value="Genomic_DNA"/>
</dbReference>
<dbReference type="RefSeq" id="WP_153379061.1">
    <property type="nucleotide sequence ID" value="NZ_JBITTT010000007.1"/>
</dbReference>
<dbReference type="PROSITE" id="PS50850">
    <property type="entry name" value="MFS"/>
    <property type="match status" value="1"/>
</dbReference>
<feature type="transmembrane region" description="Helical" evidence="6">
    <location>
        <begin position="301"/>
        <end position="327"/>
    </location>
</feature>
<evidence type="ECO:0000259" key="7">
    <source>
        <dbReference type="PROSITE" id="PS50850"/>
    </source>
</evidence>
<accession>A0A6A7YUA6</accession>
<dbReference type="EMBL" id="WIVW01000012">
    <property type="protein sequence ID" value="MQU27172.1"/>
    <property type="molecule type" value="Genomic_DNA"/>
</dbReference>
<dbReference type="PANTHER" id="PTHR43124:SF10">
    <property type="entry name" value="PURINE EFFLUX PUMP PBUE"/>
    <property type="match status" value="1"/>
</dbReference>
<dbReference type="InterPro" id="IPR011701">
    <property type="entry name" value="MFS"/>
</dbReference>
<dbReference type="InterPro" id="IPR050189">
    <property type="entry name" value="MFS_Efflux_Transporters"/>
</dbReference>
<organism evidence="9">
    <name type="scientific">Pseudomonas helleri</name>
    <dbReference type="NCBI Taxonomy" id="1608996"/>
    <lineage>
        <taxon>Bacteria</taxon>
        <taxon>Pseudomonadati</taxon>
        <taxon>Pseudomonadota</taxon>
        <taxon>Gammaproteobacteria</taxon>
        <taxon>Pseudomonadales</taxon>
        <taxon>Pseudomonadaceae</taxon>
        <taxon>Pseudomonas</taxon>
    </lineage>
</organism>
<sequence length="404" mass="42150">MKTIQNVLPESWSLVFSAAGSAYGVGLLGLWALPFLISAIIHDLDLNEAHAGILMSAEFIFTMLASLLVAPFMGRAPRRTLAIAGTVLAIVANLISASMTDLYALAAVRCIAGIGAGLALACGNACVASAKQPDRIAGHMNVLSVLLMIVVMLGYAKVMAAYGLPGLYYAMAGTMAVMLLAIPFMPQHAPKELIEPRLHSLKPAGNVLLSLPAICMMLAMFVFQARDTMGWAFVERIGTMVGYSGEEVGILLSFQSFVGLIGPLLAALIGKRFGLSTPVILAILLTGGTSLSYVLGEHSKMLYTVGVMTICITYFYALSYLTALAAALDREGRVVAAASSFLSLGLAVGPAISGGLISLGGLTLAAWGIAVTVLLTLLLVIVPLNSIRREQASPNLGLAPQPAV</sequence>
<keyword evidence="2" id="KW-1003">Cell membrane</keyword>
<feature type="transmembrane region" description="Helical" evidence="6">
    <location>
        <begin position="166"/>
        <end position="185"/>
    </location>
</feature>